<name>A0A8J7M2J3_9BACT</name>
<proteinExistence type="predicted"/>
<dbReference type="EMBL" id="JAEMHM010000021">
    <property type="protein sequence ID" value="MBJ6727216.1"/>
    <property type="molecule type" value="Genomic_DNA"/>
</dbReference>
<dbReference type="RefSeq" id="WP_199386129.1">
    <property type="nucleotide sequence ID" value="NZ_JAEMHM010000021.1"/>
</dbReference>
<dbReference type="AlphaFoldDB" id="A0A8J7M2J3"/>
<protein>
    <submittedName>
        <fullName evidence="1">Uncharacterized protein</fullName>
    </submittedName>
</protein>
<evidence type="ECO:0000313" key="1">
    <source>
        <dbReference type="EMBL" id="MBJ6727216.1"/>
    </source>
</evidence>
<evidence type="ECO:0000313" key="2">
    <source>
        <dbReference type="Proteomes" id="UP000636888"/>
    </source>
</evidence>
<organism evidence="1 2">
    <name type="scientific">Geomesophilobacter sediminis</name>
    <dbReference type="NCBI Taxonomy" id="2798584"/>
    <lineage>
        <taxon>Bacteria</taxon>
        <taxon>Pseudomonadati</taxon>
        <taxon>Thermodesulfobacteriota</taxon>
        <taxon>Desulfuromonadia</taxon>
        <taxon>Geobacterales</taxon>
        <taxon>Geobacteraceae</taxon>
        <taxon>Geomesophilobacter</taxon>
    </lineage>
</organism>
<comment type="caution">
    <text evidence="1">The sequence shown here is derived from an EMBL/GenBank/DDBJ whole genome shotgun (WGS) entry which is preliminary data.</text>
</comment>
<keyword evidence="2" id="KW-1185">Reference proteome</keyword>
<reference evidence="1" key="1">
    <citation type="submission" date="2020-12" db="EMBL/GenBank/DDBJ databases">
        <title>Geomonas sp. Red875, isolated from river sediment.</title>
        <authorList>
            <person name="Xu Z."/>
            <person name="Zhang Z."/>
            <person name="Masuda Y."/>
            <person name="Itoh H."/>
            <person name="Senoo K."/>
        </authorList>
    </citation>
    <scope>NUCLEOTIDE SEQUENCE</scope>
    <source>
        <strain evidence="1">Red875</strain>
    </source>
</reference>
<sequence>MSDLKINDFLQQVCANPTSETSQIAIALVMLVQALKDQPYFDKARFRASIEEALTHVDSKQPILEEILSALA</sequence>
<gene>
    <name evidence="1" type="ORF">JFN93_21100</name>
</gene>
<accession>A0A8J7M2J3</accession>
<dbReference type="Proteomes" id="UP000636888">
    <property type="component" value="Unassembled WGS sequence"/>
</dbReference>